<accession>A0A8J3WXF8</accession>
<sequence>MDEPRTLPFRPGDLSWKIMREPILALGSAPTLLLQVTHPLVAAGVRDHSSFRSDPFRRLWRTADIMLKLSFGTPEVSARQSTILRRMHERVGGTSDEGVPYHALDPDLLTWVWATLVQNGADLYGRIFGALSPGELERFYREQKLVAYACGVPEGHCPATYADFTAYFDRVVDEELRPTDMAGIVIETGRQLRVPWPLGPASHHLNLLVAGALLPEKLRRELGIPWNAARARAFAAVIAANRLAARTVPVRLRQWSTGYLVARERPLKLFTAAARR</sequence>
<proteinExistence type="predicted"/>
<evidence type="ECO:0000313" key="2">
    <source>
        <dbReference type="EMBL" id="GII02812.1"/>
    </source>
</evidence>
<gene>
    <name evidence="2" type="ORF">Pta02_48200</name>
</gene>
<dbReference type="EMBL" id="BOOK01000035">
    <property type="protein sequence ID" value="GII02812.1"/>
    <property type="molecule type" value="Genomic_DNA"/>
</dbReference>
<evidence type="ECO:0000259" key="1">
    <source>
        <dbReference type="Pfam" id="PF09995"/>
    </source>
</evidence>
<dbReference type="PANTHER" id="PTHR36151:SF3">
    <property type="entry name" value="ER-BOUND OXYGENASE MPAB_MPAB'_RUBBER OXYGENASE CATALYTIC DOMAIN-CONTAINING PROTEIN"/>
    <property type="match status" value="1"/>
</dbReference>
<comment type="caution">
    <text evidence="2">The sequence shown here is derived from an EMBL/GenBank/DDBJ whole genome shotgun (WGS) entry which is preliminary data.</text>
</comment>
<feature type="domain" description="ER-bound oxygenase mpaB/mpaB'/Rubber oxygenase catalytic" evidence="1">
    <location>
        <begin position="16"/>
        <end position="240"/>
    </location>
</feature>
<dbReference type="InterPro" id="IPR018713">
    <property type="entry name" value="MPAB/Lcp_cat_dom"/>
</dbReference>
<dbReference type="Pfam" id="PF09995">
    <property type="entry name" value="MPAB_Lcp_cat"/>
    <property type="match status" value="1"/>
</dbReference>
<evidence type="ECO:0000313" key="3">
    <source>
        <dbReference type="Proteomes" id="UP000634476"/>
    </source>
</evidence>
<name>A0A8J3WXF8_9ACTN</name>
<dbReference type="GO" id="GO:0016491">
    <property type="term" value="F:oxidoreductase activity"/>
    <property type="evidence" value="ECO:0007669"/>
    <property type="project" value="InterPro"/>
</dbReference>
<dbReference type="AlphaFoldDB" id="A0A8J3WXF8"/>
<reference evidence="2" key="1">
    <citation type="submission" date="2021-01" db="EMBL/GenBank/DDBJ databases">
        <title>Whole genome shotgun sequence of Planobispora takensis NBRC 109077.</title>
        <authorList>
            <person name="Komaki H."/>
            <person name="Tamura T."/>
        </authorList>
    </citation>
    <scope>NUCLEOTIDE SEQUENCE</scope>
    <source>
        <strain evidence="2">NBRC 109077</strain>
    </source>
</reference>
<dbReference type="Proteomes" id="UP000634476">
    <property type="component" value="Unassembled WGS sequence"/>
</dbReference>
<protein>
    <recommendedName>
        <fullName evidence="1">ER-bound oxygenase mpaB/mpaB'/Rubber oxygenase catalytic domain-containing protein</fullName>
    </recommendedName>
</protein>
<dbReference type="PANTHER" id="PTHR36151">
    <property type="entry name" value="BLR2777 PROTEIN"/>
    <property type="match status" value="1"/>
</dbReference>
<organism evidence="2 3">
    <name type="scientific">Planobispora takensis</name>
    <dbReference type="NCBI Taxonomy" id="1367882"/>
    <lineage>
        <taxon>Bacteria</taxon>
        <taxon>Bacillati</taxon>
        <taxon>Actinomycetota</taxon>
        <taxon>Actinomycetes</taxon>
        <taxon>Streptosporangiales</taxon>
        <taxon>Streptosporangiaceae</taxon>
        <taxon>Planobispora</taxon>
    </lineage>
</organism>
<keyword evidence="3" id="KW-1185">Reference proteome</keyword>
<dbReference type="RefSeq" id="WP_203877136.1">
    <property type="nucleotide sequence ID" value="NZ_BOOK01000035.1"/>
</dbReference>